<dbReference type="SMART" id="SM00382">
    <property type="entry name" value="AAA"/>
    <property type="match status" value="1"/>
</dbReference>
<keyword evidence="4" id="KW-0067">ATP-binding</keyword>
<evidence type="ECO:0000313" key="7">
    <source>
        <dbReference type="EMBL" id="WRP15348.1"/>
    </source>
</evidence>
<keyword evidence="3 7" id="KW-0347">Helicase</keyword>
<dbReference type="InterPro" id="IPR012961">
    <property type="entry name" value="Ski2/MTR4_C"/>
</dbReference>
<dbReference type="InterPro" id="IPR011545">
    <property type="entry name" value="DEAD/DEAH_box_helicase_dom"/>
</dbReference>
<dbReference type="Gene3D" id="3.40.50.300">
    <property type="entry name" value="P-loop containing nucleotide triphosphate hydrolases"/>
    <property type="match status" value="2"/>
</dbReference>
<evidence type="ECO:0000259" key="6">
    <source>
        <dbReference type="PROSITE" id="PS51194"/>
    </source>
</evidence>
<dbReference type="SMART" id="SM00490">
    <property type="entry name" value="HELICc"/>
    <property type="match status" value="1"/>
</dbReference>
<dbReference type="Gene3D" id="1.10.3380.30">
    <property type="match status" value="1"/>
</dbReference>
<evidence type="ECO:0000259" key="5">
    <source>
        <dbReference type="PROSITE" id="PS51192"/>
    </source>
</evidence>
<keyword evidence="2" id="KW-0378">Hydrolase</keyword>
<evidence type="ECO:0000256" key="3">
    <source>
        <dbReference type="ARBA" id="ARBA00022806"/>
    </source>
</evidence>
<feature type="domain" description="Helicase ATP-binding" evidence="5">
    <location>
        <begin position="33"/>
        <end position="191"/>
    </location>
</feature>
<evidence type="ECO:0000256" key="2">
    <source>
        <dbReference type="ARBA" id="ARBA00022801"/>
    </source>
</evidence>
<feature type="domain" description="Helicase C-terminal" evidence="6">
    <location>
        <begin position="299"/>
        <end position="450"/>
    </location>
</feature>
<dbReference type="InterPro" id="IPR003593">
    <property type="entry name" value="AAA+_ATPase"/>
</dbReference>
<evidence type="ECO:0000313" key="8">
    <source>
        <dbReference type="Proteomes" id="UP001333102"/>
    </source>
</evidence>
<dbReference type="RefSeq" id="WP_324669750.1">
    <property type="nucleotide sequence ID" value="NZ_CP141614.1"/>
</dbReference>
<gene>
    <name evidence="7" type="ORF">VLY81_04055</name>
</gene>
<name>A0ABZ1BS03_9FIRM</name>
<dbReference type="InterPro" id="IPR027417">
    <property type="entry name" value="P-loop_NTPase"/>
</dbReference>
<keyword evidence="1" id="KW-0547">Nucleotide-binding</keyword>
<dbReference type="PROSITE" id="PS51194">
    <property type="entry name" value="HELICASE_CTER"/>
    <property type="match status" value="1"/>
</dbReference>
<dbReference type="InterPro" id="IPR014001">
    <property type="entry name" value="Helicase_ATP-bd"/>
</dbReference>
<dbReference type="InterPro" id="IPR001650">
    <property type="entry name" value="Helicase_C-like"/>
</dbReference>
<dbReference type="SUPFAM" id="SSF52540">
    <property type="entry name" value="P-loop containing nucleoside triphosphate hydrolases"/>
    <property type="match status" value="1"/>
</dbReference>
<dbReference type="SMART" id="SM01142">
    <property type="entry name" value="DSHCT"/>
    <property type="match status" value="1"/>
</dbReference>
<organism evidence="7 8">
    <name type="scientific">Geochorda subterranea</name>
    <dbReference type="NCBI Taxonomy" id="3109564"/>
    <lineage>
        <taxon>Bacteria</taxon>
        <taxon>Bacillati</taxon>
        <taxon>Bacillota</taxon>
        <taxon>Limnochordia</taxon>
        <taxon>Limnochordales</taxon>
        <taxon>Geochordaceae</taxon>
        <taxon>Geochorda</taxon>
    </lineage>
</organism>
<keyword evidence="8" id="KW-1185">Reference proteome</keyword>
<proteinExistence type="predicted"/>
<protein>
    <submittedName>
        <fullName evidence="7">DEAD/DEAH box helicase</fullName>
    </submittedName>
</protein>
<dbReference type="SMART" id="SM00487">
    <property type="entry name" value="DEXDc"/>
    <property type="match status" value="1"/>
</dbReference>
<dbReference type="PANTHER" id="PTHR12131">
    <property type="entry name" value="ATP-DEPENDENT RNA AND DNA HELICASE"/>
    <property type="match status" value="1"/>
</dbReference>
<dbReference type="PANTHER" id="PTHR12131:SF1">
    <property type="entry name" value="ATP-DEPENDENT RNA HELICASE SUPV3L1, MITOCHONDRIAL-RELATED"/>
    <property type="match status" value="1"/>
</dbReference>
<reference evidence="8" key="1">
    <citation type="submission" date="2023-12" db="EMBL/GenBank/DDBJ databases">
        <title>Novel isolates from deep terrestrial aquifers shed light on the physiology and ecology of the class Limnochordia.</title>
        <authorList>
            <person name="Karnachuk O.V."/>
            <person name="Lukina A.P."/>
            <person name="Avakyan M.R."/>
            <person name="Kadnikov V."/>
            <person name="Begmatov S."/>
            <person name="Beletsky A.V."/>
            <person name="Mardanov A.V."/>
            <person name="Ravin N.V."/>
        </authorList>
    </citation>
    <scope>NUCLEOTIDE SEQUENCE [LARGE SCALE GENOMIC DNA]</scope>
    <source>
        <strain evidence="8">LN</strain>
    </source>
</reference>
<accession>A0ABZ1BS03</accession>
<dbReference type="Pfam" id="PF00271">
    <property type="entry name" value="Helicase_C"/>
    <property type="match status" value="1"/>
</dbReference>
<dbReference type="CDD" id="cd18795">
    <property type="entry name" value="SF2_C_Ski2"/>
    <property type="match status" value="1"/>
</dbReference>
<dbReference type="Pfam" id="PF08148">
    <property type="entry name" value="DSHCT"/>
    <property type="match status" value="1"/>
</dbReference>
<dbReference type="Proteomes" id="UP001333102">
    <property type="component" value="Chromosome"/>
</dbReference>
<dbReference type="EMBL" id="CP141614">
    <property type="protein sequence ID" value="WRP15348.1"/>
    <property type="molecule type" value="Genomic_DNA"/>
</dbReference>
<sequence>MQEHQTSPPTSLLEQAPETYRGFKLDPFQQEAMASLAAGRSTLVVAPTGTGKTLVADYLIERTYRQGRRVVYTAPIKALSNQKFKEFKRLLGPESVGILTGDVVINPDAPVAIMTTEVFRNLLHLEARRLEGVAWVVFDEIHYIDDPERGSVWEESLLFLPPEVQFLGLSATIPNADELADWLEAVQGRKVHVVVSRERAVPLEHHLYEPTLGVTSRPRLERHARRLEAKGGLWPRGRRIEGYGRRLHYPPVDPLALLGEVGEDRLPALYFFFSRRLTEAYARELAASRDYLPAEAKEEVRRVVAEVLAPYPPGAAARAEQLLALWERGVAFHHAGLLPAVKDAVEELFERRLLRVLFCTETFAVGVNFPCRTVLFGTLRKYDGVEYRPLTNREYFQMAGRAGRRGIDERGYVYAAVDLNEIRIDELPSLEEADVEPLRSQFVLSYNTVLNLLSRFTPDEAREVIRRNFAAFQARASRARLEREIGVLERRLAELSGDGRSVKALRKTRRALARLRDELAVHPGPEQFAQAFDRRRRVLADLDYLRDGGALLTSRGELARHIHVQELLVTELLADGFLRRLDPAQLLALAVAVDYEPRRAEYLPRGIPFPMEPVMRAARAIGETELRHLGYATVRFGPHLSRAVVAWAHGEGLDQCLSLTAVDEGDFVFAIRRGIDLLRQVRTAAAGDPFLDATIGEAIRAADRDEVAIVL</sequence>
<dbReference type="Pfam" id="PF00270">
    <property type="entry name" value="DEAD"/>
    <property type="match status" value="1"/>
</dbReference>
<evidence type="ECO:0000256" key="1">
    <source>
        <dbReference type="ARBA" id="ARBA00022741"/>
    </source>
</evidence>
<dbReference type="PROSITE" id="PS51192">
    <property type="entry name" value="HELICASE_ATP_BIND_1"/>
    <property type="match status" value="1"/>
</dbReference>
<evidence type="ECO:0000256" key="4">
    <source>
        <dbReference type="ARBA" id="ARBA00022840"/>
    </source>
</evidence>
<dbReference type="GO" id="GO:0004386">
    <property type="term" value="F:helicase activity"/>
    <property type="evidence" value="ECO:0007669"/>
    <property type="project" value="UniProtKB-KW"/>
</dbReference>
<dbReference type="InterPro" id="IPR050699">
    <property type="entry name" value="RNA-DNA_Helicase"/>
</dbReference>